<evidence type="ECO:0008006" key="4">
    <source>
        <dbReference type="Google" id="ProtNLM"/>
    </source>
</evidence>
<dbReference type="InterPro" id="IPR021762">
    <property type="entry name" value="DUF3325"/>
</dbReference>
<sequence>MMISNLMVLSILWISYIAFGCLALAMFSNFRSTFKKAPTPWQSSGLYWSGWSMLALSYYFNVAKQGMLYGSIFFTGMLAVAGLLVILTLSYRAKSLPVFMVTGLIPSVSYLLT</sequence>
<evidence type="ECO:0000313" key="3">
    <source>
        <dbReference type="Proteomes" id="UP000250123"/>
    </source>
</evidence>
<evidence type="ECO:0000256" key="1">
    <source>
        <dbReference type="SAM" id="Phobius"/>
    </source>
</evidence>
<dbReference type="Proteomes" id="UP000250123">
    <property type="component" value="Chromosome SHEWBE"/>
</dbReference>
<dbReference type="Pfam" id="PF11804">
    <property type="entry name" value="DUF3325"/>
    <property type="match status" value="1"/>
</dbReference>
<evidence type="ECO:0000313" key="2">
    <source>
        <dbReference type="EMBL" id="SQH77754.1"/>
    </source>
</evidence>
<feature type="transmembrane region" description="Helical" evidence="1">
    <location>
        <begin position="66"/>
        <end position="89"/>
    </location>
</feature>
<feature type="transmembrane region" description="Helical" evidence="1">
    <location>
        <begin position="39"/>
        <end position="60"/>
    </location>
</feature>
<dbReference type="OrthoDB" id="6271873at2"/>
<reference evidence="3" key="1">
    <citation type="submission" date="2018-06" db="EMBL/GenBank/DDBJ databases">
        <authorList>
            <person name="Cea G.-C."/>
            <person name="William W."/>
        </authorList>
    </citation>
    <scope>NUCLEOTIDE SEQUENCE [LARGE SCALE GENOMIC DNA]</scope>
    <source>
        <strain evidence="3">DB21MT-2</strain>
    </source>
</reference>
<dbReference type="EMBL" id="LS483452">
    <property type="protein sequence ID" value="SQH77754.1"/>
    <property type="molecule type" value="Genomic_DNA"/>
</dbReference>
<gene>
    <name evidence="2" type="ORF">SHEWBE_3791</name>
</gene>
<organism evidence="2 3">
    <name type="scientific">Shewanella benthica</name>
    <dbReference type="NCBI Taxonomy" id="43661"/>
    <lineage>
        <taxon>Bacteria</taxon>
        <taxon>Pseudomonadati</taxon>
        <taxon>Pseudomonadota</taxon>
        <taxon>Gammaproteobacteria</taxon>
        <taxon>Alteromonadales</taxon>
        <taxon>Shewanellaceae</taxon>
        <taxon>Shewanella</taxon>
    </lineage>
</organism>
<name>A0A330M8P9_9GAMM</name>
<keyword evidence="1" id="KW-0812">Transmembrane</keyword>
<feature type="transmembrane region" description="Helical" evidence="1">
    <location>
        <begin position="6"/>
        <end position="27"/>
    </location>
</feature>
<proteinExistence type="predicted"/>
<keyword evidence="1" id="KW-1133">Transmembrane helix</keyword>
<dbReference type="RefSeq" id="WP_112353529.1">
    <property type="nucleotide sequence ID" value="NZ_LS483452.1"/>
</dbReference>
<dbReference type="AlphaFoldDB" id="A0A330M8P9"/>
<accession>A0A330M8P9</accession>
<dbReference type="KEGG" id="sbk:SHEWBE_3791"/>
<protein>
    <recommendedName>
        <fullName evidence="4">Iron uptake protein</fullName>
    </recommendedName>
</protein>
<keyword evidence="1" id="KW-0472">Membrane</keyword>